<keyword evidence="1" id="KW-0378">Hydrolase</keyword>
<dbReference type="EMBL" id="JARIHO010000058">
    <property type="protein sequence ID" value="KAJ7318342.1"/>
    <property type="molecule type" value="Genomic_DNA"/>
</dbReference>
<dbReference type="GO" id="GO:0006310">
    <property type="term" value="P:DNA recombination"/>
    <property type="evidence" value="ECO:0007669"/>
    <property type="project" value="UniProtKB-KW"/>
</dbReference>
<keyword evidence="1" id="KW-0347">Helicase</keyword>
<accession>A0AAD6ZD03</accession>
<feature type="non-terminal residue" evidence="3">
    <location>
        <position position="375"/>
    </location>
</feature>
<proteinExistence type="inferred from homology"/>
<comment type="cofactor">
    <cofactor evidence="1">
        <name>Mg(2+)</name>
        <dbReference type="ChEBI" id="CHEBI:18420"/>
    </cofactor>
</comment>
<evidence type="ECO:0000313" key="3">
    <source>
        <dbReference type="EMBL" id="KAJ7318342.1"/>
    </source>
</evidence>
<keyword evidence="4" id="KW-1185">Reference proteome</keyword>
<name>A0AAD6ZD03_9AGAR</name>
<dbReference type="InterPro" id="IPR010285">
    <property type="entry name" value="DNA_helicase_pif1-like_DEAD"/>
</dbReference>
<keyword evidence="1" id="KW-0227">DNA damage</keyword>
<evidence type="ECO:0000256" key="1">
    <source>
        <dbReference type="RuleBase" id="RU363044"/>
    </source>
</evidence>
<dbReference type="EC" id="5.6.2.3" evidence="1"/>
<protein>
    <recommendedName>
        <fullName evidence="1">ATP-dependent DNA helicase</fullName>
        <ecNumber evidence="1">5.6.2.3</ecNumber>
    </recommendedName>
</protein>
<dbReference type="InterPro" id="IPR051055">
    <property type="entry name" value="PIF1_helicase"/>
</dbReference>
<keyword evidence="1" id="KW-0234">DNA repair</keyword>
<feature type="domain" description="DNA helicase Pif1-like DEAD-box helicase" evidence="2">
    <location>
        <begin position="5"/>
        <end position="85"/>
    </location>
</feature>
<dbReference type="PANTHER" id="PTHR47642">
    <property type="entry name" value="ATP-DEPENDENT DNA HELICASE"/>
    <property type="match status" value="1"/>
</dbReference>
<dbReference type="InterPro" id="IPR027417">
    <property type="entry name" value="P-loop_NTPase"/>
</dbReference>
<dbReference type="GO" id="GO:0000723">
    <property type="term" value="P:telomere maintenance"/>
    <property type="evidence" value="ECO:0007669"/>
    <property type="project" value="InterPro"/>
</dbReference>
<comment type="caution">
    <text evidence="3">The sequence shown here is derived from an EMBL/GenBank/DDBJ whole genome shotgun (WGS) entry which is preliminary data.</text>
</comment>
<dbReference type="GO" id="GO:0005524">
    <property type="term" value="F:ATP binding"/>
    <property type="evidence" value="ECO:0007669"/>
    <property type="project" value="UniProtKB-KW"/>
</dbReference>
<dbReference type="SUPFAM" id="SSF52540">
    <property type="entry name" value="P-loop containing nucleoside triphosphate hydrolases"/>
    <property type="match status" value="1"/>
</dbReference>
<comment type="catalytic activity">
    <reaction evidence="1">
        <text>ATP + H2O = ADP + phosphate + H(+)</text>
        <dbReference type="Rhea" id="RHEA:13065"/>
        <dbReference type="ChEBI" id="CHEBI:15377"/>
        <dbReference type="ChEBI" id="CHEBI:15378"/>
        <dbReference type="ChEBI" id="CHEBI:30616"/>
        <dbReference type="ChEBI" id="CHEBI:43474"/>
        <dbReference type="ChEBI" id="CHEBI:456216"/>
        <dbReference type="EC" id="5.6.2.3"/>
    </reaction>
</comment>
<dbReference type="AlphaFoldDB" id="A0AAD6ZD03"/>
<sequence length="375" mass="42009">MGEPNEPFGGLNIIFAGDFAQLPPVSTKALYSPDSSVSPLIRSKMSILDQKNTIGKIIWQQITTVVLLKQNMCQTANTPDDEKFRSALTNMRFASCTKEDLQYLQSRTIGNGPNRPSFAHQKFRNVSIITAFNAQKDKINELGTEKFAKEHGQDLVTFYSDDSVAVNAGDGERKPKDVRKRHTVKMRKIIPDHRQQQLWDAHPCFAGEHIPGKLNLCLGLPVMIKNNDATELCITKGQEGRVVGWQDAVGNREQRILDTLFVELISPPKTIQIRGLPDNVVALPRATKKIWCTLPDDKTMQISREQVLVLPNFAMTDYASQGKMRAIDVVDLNNCKDHFSYYTALSRSATSEGTVILQGMDPWKITKGIHGCLRQ</sequence>
<dbReference type="Pfam" id="PF05970">
    <property type="entry name" value="PIF1"/>
    <property type="match status" value="1"/>
</dbReference>
<dbReference type="GO" id="GO:0016787">
    <property type="term" value="F:hydrolase activity"/>
    <property type="evidence" value="ECO:0007669"/>
    <property type="project" value="UniProtKB-KW"/>
</dbReference>
<organism evidence="3 4">
    <name type="scientific">Mycena albidolilacea</name>
    <dbReference type="NCBI Taxonomy" id="1033008"/>
    <lineage>
        <taxon>Eukaryota</taxon>
        <taxon>Fungi</taxon>
        <taxon>Dikarya</taxon>
        <taxon>Basidiomycota</taxon>
        <taxon>Agaricomycotina</taxon>
        <taxon>Agaricomycetes</taxon>
        <taxon>Agaricomycetidae</taxon>
        <taxon>Agaricales</taxon>
        <taxon>Marasmiineae</taxon>
        <taxon>Mycenaceae</taxon>
        <taxon>Mycena</taxon>
    </lineage>
</organism>
<evidence type="ECO:0000259" key="2">
    <source>
        <dbReference type="Pfam" id="PF05970"/>
    </source>
</evidence>
<evidence type="ECO:0000313" key="4">
    <source>
        <dbReference type="Proteomes" id="UP001218218"/>
    </source>
</evidence>
<dbReference type="Proteomes" id="UP001218218">
    <property type="component" value="Unassembled WGS sequence"/>
</dbReference>
<dbReference type="GO" id="GO:0006281">
    <property type="term" value="P:DNA repair"/>
    <property type="evidence" value="ECO:0007669"/>
    <property type="project" value="UniProtKB-KW"/>
</dbReference>
<keyword evidence="1" id="KW-0233">DNA recombination</keyword>
<keyword evidence="1" id="KW-0067">ATP-binding</keyword>
<comment type="similarity">
    <text evidence="1">Belongs to the helicase family.</text>
</comment>
<keyword evidence="1" id="KW-0547">Nucleotide-binding</keyword>
<gene>
    <name evidence="3" type="ORF">DFH08DRAFT_714766</name>
</gene>
<dbReference type="GO" id="GO:0043139">
    <property type="term" value="F:5'-3' DNA helicase activity"/>
    <property type="evidence" value="ECO:0007669"/>
    <property type="project" value="UniProtKB-EC"/>
</dbReference>
<reference evidence="3" key="1">
    <citation type="submission" date="2023-03" db="EMBL/GenBank/DDBJ databases">
        <title>Massive genome expansion in bonnet fungi (Mycena s.s.) driven by repeated elements and novel gene families across ecological guilds.</title>
        <authorList>
            <consortium name="Lawrence Berkeley National Laboratory"/>
            <person name="Harder C.B."/>
            <person name="Miyauchi S."/>
            <person name="Viragh M."/>
            <person name="Kuo A."/>
            <person name="Thoen E."/>
            <person name="Andreopoulos B."/>
            <person name="Lu D."/>
            <person name="Skrede I."/>
            <person name="Drula E."/>
            <person name="Henrissat B."/>
            <person name="Morin E."/>
            <person name="Kohler A."/>
            <person name="Barry K."/>
            <person name="LaButti K."/>
            <person name="Morin E."/>
            <person name="Salamov A."/>
            <person name="Lipzen A."/>
            <person name="Mereny Z."/>
            <person name="Hegedus B."/>
            <person name="Baldrian P."/>
            <person name="Stursova M."/>
            <person name="Weitz H."/>
            <person name="Taylor A."/>
            <person name="Grigoriev I.V."/>
            <person name="Nagy L.G."/>
            <person name="Martin F."/>
            <person name="Kauserud H."/>
        </authorList>
    </citation>
    <scope>NUCLEOTIDE SEQUENCE</scope>
    <source>
        <strain evidence="3">CBHHK002</strain>
    </source>
</reference>